<dbReference type="InterPro" id="IPR036775">
    <property type="entry name" value="DNA_pol_Y-fam_lit_finger_sf"/>
</dbReference>
<dbReference type="AlphaFoldDB" id="A0A330L4L4"/>
<evidence type="ECO:0000259" key="6">
    <source>
        <dbReference type="PROSITE" id="PS50173"/>
    </source>
</evidence>
<dbReference type="Gene3D" id="3.40.1170.60">
    <property type="match status" value="1"/>
</dbReference>
<name>A0A330L4L4_9BACT</name>
<keyword evidence="4" id="KW-0234">DNA repair</keyword>
<dbReference type="GO" id="GO:0009432">
    <property type="term" value="P:SOS response"/>
    <property type="evidence" value="ECO:0007669"/>
    <property type="project" value="UniProtKB-KW"/>
</dbReference>
<keyword evidence="8" id="KW-1185">Reference proteome</keyword>
<evidence type="ECO:0000256" key="2">
    <source>
        <dbReference type="ARBA" id="ARBA00022763"/>
    </source>
</evidence>
<proteinExistence type="inferred from homology"/>
<evidence type="ECO:0000313" key="7">
    <source>
        <dbReference type="EMBL" id="SPP64731.1"/>
    </source>
</evidence>
<dbReference type="InParanoid" id="A0A330L4L4"/>
<dbReference type="InterPro" id="IPR043502">
    <property type="entry name" value="DNA/RNA_pol_sf"/>
</dbReference>
<dbReference type="Pfam" id="PF11799">
    <property type="entry name" value="IMS_C"/>
    <property type="match status" value="1"/>
</dbReference>
<dbReference type="SUPFAM" id="SSF100879">
    <property type="entry name" value="Lesion bypass DNA polymerase (Y-family), little finger domain"/>
    <property type="match status" value="1"/>
</dbReference>
<evidence type="ECO:0000256" key="4">
    <source>
        <dbReference type="ARBA" id="ARBA00023204"/>
    </source>
</evidence>
<dbReference type="GO" id="GO:0005829">
    <property type="term" value="C:cytosol"/>
    <property type="evidence" value="ECO:0007669"/>
    <property type="project" value="TreeGrafter"/>
</dbReference>
<evidence type="ECO:0000313" key="8">
    <source>
        <dbReference type="Proteomes" id="UP000248168"/>
    </source>
</evidence>
<sequence>MPPIFALVDCNNFYASCERVFAPRLEGKPIIVLSNNDGCVVARSNEAKALGIAMGVPEFQIRPLIRAHQVQVFSSNYTLYGDMSQRVMETLEQFCPDLEIYSIDEAFLSLTGFTSRNLTDYGRTIRATVKRWTGLPVSIGIAETKTLAKIANRIAKRTPDTGGVFDLLACSDRDALLGRVPVEDVWGIGRNHTRLLNQHGIKTALQLREVDEQWIRKHLGIVGLRLVMELRGVSCLDLEECPAPKQSLTCSRSFGHPISTLAEMEEAVSSYASRVAEKLRRGRLAGTVMTVSLTTNEFKEGPQYSNSVTLNLSVATDSTADLIKSSLRGIRAIYKEGYNYKKAGVILTSLVPASQTQADLFDAQDRVKSKRLMSALDAVNDRWGAGTLHYASSGITKRWKAQFQHRSPAYTTDWAALPIVTA</sequence>
<evidence type="ECO:0000256" key="1">
    <source>
        <dbReference type="ARBA" id="ARBA00010945"/>
    </source>
</evidence>
<accession>A0A330L4L4</accession>
<dbReference type="PANTHER" id="PTHR11076">
    <property type="entry name" value="DNA REPAIR POLYMERASE UMUC / TRANSFERASE FAMILY MEMBER"/>
    <property type="match status" value="1"/>
</dbReference>
<dbReference type="Gene3D" id="3.30.70.270">
    <property type="match status" value="1"/>
</dbReference>
<reference evidence="8" key="1">
    <citation type="submission" date="2018-04" db="EMBL/GenBank/DDBJ databases">
        <authorList>
            <person name="Lucker S."/>
            <person name="Sakoula D."/>
        </authorList>
    </citation>
    <scope>NUCLEOTIDE SEQUENCE [LARGE SCALE GENOMIC DNA]</scope>
</reference>
<evidence type="ECO:0000256" key="5">
    <source>
        <dbReference type="ARBA" id="ARBA00023236"/>
    </source>
</evidence>
<dbReference type="Gene3D" id="3.30.1490.100">
    <property type="entry name" value="DNA polymerase, Y-family, little finger domain"/>
    <property type="match status" value="1"/>
</dbReference>
<evidence type="ECO:0000256" key="3">
    <source>
        <dbReference type="ARBA" id="ARBA00023199"/>
    </source>
</evidence>
<dbReference type="PROSITE" id="PS50173">
    <property type="entry name" value="UMUC"/>
    <property type="match status" value="1"/>
</dbReference>
<dbReference type="GO" id="GO:0042276">
    <property type="term" value="P:error-prone translesion synthesis"/>
    <property type="evidence" value="ECO:0007669"/>
    <property type="project" value="TreeGrafter"/>
</dbReference>
<dbReference type="FunCoup" id="A0A330L4L4">
    <property type="interactions" value="88"/>
</dbReference>
<dbReference type="Proteomes" id="UP000248168">
    <property type="component" value="Unassembled WGS sequence"/>
</dbReference>
<protein>
    <submittedName>
        <fullName evidence="7">DNA polymerase V, subunit C</fullName>
    </submittedName>
</protein>
<dbReference type="GO" id="GO:0006281">
    <property type="term" value="P:DNA repair"/>
    <property type="evidence" value="ECO:0007669"/>
    <property type="project" value="UniProtKB-KW"/>
</dbReference>
<dbReference type="SUPFAM" id="SSF56672">
    <property type="entry name" value="DNA/RNA polymerases"/>
    <property type="match status" value="1"/>
</dbReference>
<dbReference type="InterPro" id="IPR043128">
    <property type="entry name" value="Rev_trsase/Diguanyl_cyclase"/>
</dbReference>
<dbReference type="InterPro" id="IPR017961">
    <property type="entry name" value="DNA_pol_Y-fam_little_finger"/>
</dbReference>
<comment type="similarity">
    <text evidence="1">Belongs to the DNA polymerase type-Y family.</text>
</comment>
<dbReference type="InterPro" id="IPR050116">
    <property type="entry name" value="DNA_polymerase-Y"/>
</dbReference>
<keyword evidence="2" id="KW-0227">DNA damage</keyword>
<dbReference type="RefSeq" id="WP_121989074.1">
    <property type="nucleotide sequence ID" value="NZ_OUNR01000012.1"/>
</dbReference>
<dbReference type="EMBL" id="OUNR01000012">
    <property type="protein sequence ID" value="SPP64731.1"/>
    <property type="molecule type" value="Genomic_DNA"/>
</dbReference>
<dbReference type="Pfam" id="PF00817">
    <property type="entry name" value="IMS"/>
    <property type="match status" value="1"/>
</dbReference>
<dbReference type="CDD" id="cd01700">
    <property type="entry name" value="PolY_Pol_V_umuC"/>
    <property type="match status" value="1"/>
</dbReference>
<dbReference type="InterPro" id="IPR025188">
    <property type="entry name" value="DUF4113"/>
</dbReference>
<gene>
    <name evidence="7" type="primary">umuC</name>
    <name evidence="7" type="ORF">NITLEN_20371</name>
</gene>
<dbReference type="Gene3D" id="1.10.150.20">
    <property type="entry name" value="5' to 3' exonuclease, C-terminal subdomain"/>
    <property type="match status" value="1"/>
</dbReference>
<dbReference type="OrthoDB" id="9808813at2"/>
<feature type="domain" description="UmuC" evidence="6">
    <location>
        <begin position="5"/>
        <end position="189"/>
    </location>
</feature>
<dbReference type="Pfam" id="PF13438">
    <property type="entry name" value="DUF4113"/>
    <property type="match status" value="1"/>
</dbReference>
<dbReference type="PANTHER" id="PTHR11076:SF34">
    <property type="entry name" value="PROTEIN UMUC"/>
    <property type="match status" value="1"/>
</dbReference>
<dbReference type="NCBIfam" id="NF002955">
    <property type="entry name" value="PRK03609.1"/>
    <property type="match status" value="1"/>
</dbReference>
<dbReference type="GO" id="GO:0003887">
    <property type="term" value="F:DNA-directed DNA polymerase activity"/>
    <property type="evidence" value="ECO:0007669"/>
    <property type="project" value="TreeGrafter"/>
</dbReference>
<keyword evidence="3" id="KW-0741">SOS mutagenesis</keyword>
<organism evidence="7 8">
    <name type="scientific">Nitrospira lenta</name>
    <dbReference type="NCBI Taxonomy" id="1436998"/>
    <lineage>
        <taxon>Bacteria</taxon>
        <taxon>Pseudomonadati</taxon>
        <taxon>Nitrospirota</taxon>
        <taxon>Nitrospiria</taxon>
        <taxon>Nitrospirales</taxon>
        <taxon>Nitrospiraceae</taxon>
        <taxon>Nitrospira</taxon>
    </lineage>
</organism>
<dbReference type="InterPro" id="IPR001126">
    <property type="entry name" value="UmuC"/>
</dbReference>
<keyword evidence="5" id="KW-0742">SOS response</keyword>
<dbReference type="GO" id="GO:0003684">
    <property type="term" value="F:damaged DNA binding"/>
    <property type="evidence" value="ECO:0007669"/>
    <property type="project" value="InterPro"/>
</dbReference>